<accession>A0A7D5R6L8</accession>
<organism evidence="2 3">
    <name type="scientific">Nitrosopumilus cobalaminigenes</name>
    <dbReference type="NCBI Taxonomy" id="1470066"/>
    <lineage>
        <taxon>Archaea</taxon>
        <taxon>Nitrososphaerota</taxon>
        <taxon>Nitrososphaeria</taxon>
        <taxon>Nitrosopumilales</taxon>
        <taxon>Nitrosopumilaceae</taxon>
        <taxon>Nitrosopumilus</taxon>
    </lineage>
</organism>
<keyword evidence="1" id="KW-0812">Transmembrane</keyword>
<protein>
    <submittedName>
        <fullName evidence="2">Uncharacterized protein</fullName>
    </submittedName>
</protein>
<dbReference type="Proteomes" id="UP000509771">
    <property type="component" value="Chromosome"/>
</dbReference>
<feature type="transmembrane region" description="Helical" evidence="1">
    <location>
        <begin position="21"/>
        <end position="38"/>
    </location>
</feature>
<evidence type="ECO:0000313" key="2">
    <source>
        <dbReference type="EMBL" id="QLH02261.1"/>
    </source>
</evidence>
<evidence type="ECO:0000256" key="1">
    <source>
        <dbReference type="SAM" id="Phobius"/>
    </source>
</evidence>
<sequence length="363" mass="42157">MVFYDCFLREKHQLFPLNSQFVFLFAMILSIAISPSFFENSFAQQMTPHQQWKKFADTDMMTCKSGHLLLQKSNGNPACVMPSTYLKLIDRGYGNHNQSLMDKNPDMMTHLMNSMASNEKVMHHWHEMLQKNSTMMMQTMDRWVLQIKDNPELLKNMLAPMTTDPELREKMIHTMKNHPQMENHLKSHSAWMDSVHQPMTTGMGHGSDSMMMDGGMCGGKSDGMKNHTKSMSCSMDHNDSKMGCPMCEKIHEQRLANCPWCPDYKHHSMSSHSMNSHSMTMSSSNKMMDMIHHVWINSEMTKDMHAMMIEDPSHMAMMSDQMMEPMLNAVMDDADLREQMIELMLEHKDFMNSIRHDNPETEH</sequence>
<keyword evidence="1" id="KW-0472">Membrane</keyword>
<keyword evidence="3" id="KW-1185">Reference proteome</keyword>
<dbReference type="EMBL" id="CP026993">
    <property type="protein sequence ID" value="QLH02261.1"/>
    <property type="molecule type" value="Genomic_DNA"/>
</dbReference>
<keyword evidence="1" id="KW-1133">Transmembrane helix</keyword>
<proteinExistence type="predicted"/>
<name>A0A7D5R6L8_9ARCH</name>
<reference evidence="2 3" key="1">
    <citation type="submission" date="2018-02" db="EMBL/GenBank/DDBJ databases">
        <title>Complete genome of Nitrosopumilus cobalaminigenes HCA1.</title>
        <authorList>
            <person name="Qin W."/>
            <person name="Zheng Y."/>
            <person name="Stahl D.A."/>
        </authorList>
    </citation>
    <scope>NUCLEOTIDE SEQUENCE [LARGE SCALE GENOMIC DNA]</scope>
    <source>
        <strain evidence="2 3">HCA1</strain>
    </source>
</reference>
<dbReference type="KEGG" id="ncl:C5F47_01065"/>
<gene>
    <name evidence="2" type="ORF">C5F47_01065</name>
</gene>
<dbReference type="AlphaFoldDB" id="A0A7D5R6L8"/>
<dbReference type="OrthoDB" id="2648at2157"/>
<evidence type="ECO:0000313" key="3">
    <source>
        <dbReference type="Proteomes" id="UP000509771"/>
    </source>
</evidence>